<feature type="domain" description="Integrase catalytic" evidence="2">
    <location>
        <begin position="1"/>
        <end position="127"/>
    </location>
</feature>
<dbReference type="PANTHER" id="PTHR37984:SF7">
    <property type="entry name" value="INTEGRASE CATALYTIC DOMAIN-CONTAINING PROTEIN"/>
    <property type="match status" value="1"/>
</dbReference>
<sequence>MAMIICGLTAKHVVEALKSVFARHGIPKELLTDNMPFGSPELRKFAQEWGFKVTTSSPTYPQSNGQSERAVQTIKQGLRNAAEGGHDTHLLLLSDRNTTLAAVITAKHQTPHPYIITTPEEHVYQRNRRHLHSMDEAPSPDATLPEEFQQEETVSLTESFPPETQQHTPTHCISPHPQRSSHITRCPERFKDYVMIDFQS</sequence>
<dbReference type="GO" id="GO:0003676">
    <property type="term" value="F:nucleic acid binding"/>
    <property type="evidence" value="ECO:0007669"/>
    <property type="project" value="InterPro"/>
</dbReference>
<dbReference type="GO" id="GO:0015074">
    <property type="term" value="P:DNA integration"/>
    <property type="evidence" value="ECO:0007669"/>
    <property type="project" value="InterPro"/>
</dbReference>
<keyword evidence="4" id="KW-1185">Reference proteome</keyword>
<reference evidence="3" key="2">
    <citation type="submission" date="2025-09" db="UniProtKB">
        <authorList>
            <consortium name="Ensembl"/>
        </authorList>
    </citation>
    <scope>IDENTIFICATION</scope>
</reference>
<protein>
    <recommendedName>
        <fullName evidence="2">Integrase catalytic domain-containing protein</fullName>
    </recommendedName>
</protein>
<organism evidence="3 4">
    <name type="scientific">Eptatretus burgeri</name>
    <name type="common">Inshore hagfish</name>
    <dbReference type="NCBI Taxonomy" id="7764"/>
    <lineage>
        <taxon>Eukaryota</taxon>
        <taxon>Metazoa</taxon>
        <taxon>Chordata</taxon>
        <taxon>Craniata</taxon>
        <taxon>Vertebrata</taxon>
        <taxon>Cyclostomata</taxon>
        <taxon>Myxini</taxon>
        <taxon>Myxiniformes</taxon>
        <taxon>Myxinidae</taxon>
        <taxon>Eptatretinae</taxon>
        <taxon>Eptatretus</taxon>
    </lineage>
</organism>
<dbReference type="Proteomes" id="UP000694388">
    <property type="component" value="Unplaced"/>
</dbReference>
<dbReference type="Gene3D" id="3.30.420.10">
    <property type="entry name" value="Ribonuclease H-like superfamily/Ribonuclease H"/>
    <property type="match status" value="1"/>
</dbReference>
<dbReference type="SUPFAM" id="SSF53098">
    <property type="entry name" value="Ribonuclease H-like"/>
    <property type="match status" value="1"/>
</dbReference>
<reference evidence="3" key="1">
    <citation type="submission" date="2025-08" db="UniProtKB">
        <authorList>
            <consortium name="Ensembl"/>
        </authorList>
    </citation>
    <scope>IDENTIFICATION</scope>
</reference>
<proteinExistence type="predicted"/>
<dbReference type="InterPro" id="IPR050951">
    <property type="entry name" value="Retrovirus_Pol_polyprotein"/>
</dbReference>
<evidence type="ECO:0000259" key="2">
    <source>
        <dbReference type="PROSITE" id="PS50994"/>
    </source>
</evidence>
<dbReference type="PANTHER" id="PTHR37984">
    <property type="entry name" value="PROTEIN CBG26694"/>
    <property type="match status" value="1"/>
</dbReference>
<dbReference type="InterPro" id="IPR036397">
    <property type="entry name" value="RNaseH_sf"/>
</dbReference>
<dbReference type="AlphaFoldDB" id="A0A8C4WW17"/>
<evidence type="ECO:0000313" key="3">
    <source>
        <dbReference type="Ensembl" id="ENSEBUP00000014909.1"/>
    </source>
</evidence>
<dbReference type="PROSITE" id="PS50994">
    <property type="entry name" value="INTEGRASE"/>
    <property type="match status" value="1"/>
</dbReference>
<dbReference type="InterPro" id="IPR012337">
    <property type="entry name" value="RNaseH-like_sf"/>
</dbReference>
<evidence type="ECO:0000256" key="1">
    <source>
        <dbReference type="SAM" id="MobiDB-lite"/>
    </source>
</evidence>
<dbReference type="OMA" id="PTHCISP"/>
<name>A0A8C4WW17_EPTBU</name>
<dbReference type="Ensembl" id="ENSEBUT00000015485.1">
    <property type="protein sequence ID" value="ENSEBUP00000014909.1"/>
    <property type="gene ID" value="ENSEBUG00000009398.1"/>
</dbReference>
<dbReference type="GeneTree" id="ENSGT01140000283146"/>
<feature type="compositionally biased region" description="Polar residues" evidence="1">
    <location>
        <begin position="151"/>
        <end position="183"/>
    </location>
</feature>
<feature type="region of interest" description="Disordered" evidence="1">
    <location>
        <begin position="147"/>
        <end position="183"/>
    </location>
</feature>
<accession>A0A8C4WW17</accession>
<dbReference type="InterPro" id="IPR001584">
    <property type="entry name" value="Integrase_cat-core"/>
</dbReference>
<evidence type="ECO:0000313" key="4">
    <source>
        <dbReference type="Proteomes" id="UP000694388"/>
    </source>
</evidence>